<dbReference type="EMBL" id="AZEE01000027">
    <property type="protein sequence ID" value="KRK98716.1"/>
    <property type="molecule type" value="Genomic_DNA"/>
</dbReference>
<comment type="caution">
    <text evidence="1">The sequence shown here is derived from an EMBL/GenBank/DDBJ whole genome shotgun (WGS) entry which is preliminary data.</text>
</comment>
<dbReference type="Proteomes" id="UP000051160">
    <property type="component" value="Unassembled WGS sequence"/>
</dbReference>
<dbReference type="AlphaFoldDB" id="A0A0R1LSA1"/>
<dbReference type="RefSeq" id="WP_056947179.1">
    <property type="nucleotide sequence ID" value="NZ_AZEE01000027.1"/>
</dbReference>
<reference evidence="1 2" key="1">
    <citation type="journal article" date="2015" name="Genome Announc.">
        <title>Expanding the biotechnology potential of lactobacilli through comparative genomics of 213 strains and associated genera.</title>
        <authorList>
            <person name="Sun Z."/>
            <person name="Harris H.M."/>
            <person name="McCann A."/>
            <person name="Guo C."/>
            <person name="Argimon S."/>
            <person name="Zhang W."/>
            <person name="Yang X."/>
            <person name="Jeffery I.B."/>
            <person name="Cooney J.C."/>
            <person name="Kagawa T.F."/>
            <person name="Liu W."/>
            <person name="Song Y."/>
            <person name="Salvetti E."/>
            <person name="Wrobel A."/>
            <person name="Rasinkangas P."/>
            <person name="Parkhill J."/>
            <person name="Rea M.C."/>
            <person name="O'Sullivan O."/>
            <person name="Ritari J."/>
            <person name="Douillard F.P."/>
            <person name="Paul Ross R."/>
            <person name="Yang R."/>
            <person name="Briner A.E."/>
            <person name="Felis G.E."/>
            <person name="de Vos W.M."/>
            <person name="Barrangou R."/>
            <person name="Klaenhammer T.R."/>
            <person name="Caufield P.W."/>
            <person name="Cui Y."/>
            <person name="Zhang H."/>
            <person name="O'Toole P.W."/>
        </authorList>
    </citation>
    <scope>NUCLEOTIDE SEQUENCE [LARGE SCALE GENOMIC DNA]</scope>
    <source>
        <strain evidence="1 2">DSM 19909</strain>
    </source>
</reference>
<evidence type="ECO:0000313" key="2">
    <source>
        <dbReference type="Proteomes" id="UP000051160"/>
    </source>
</evidence>
<organism evidence="1 2">
    <name type="scientific">Secundilactobacillus odoratitofui DSM 19909 = JCM 15043</name>
    <dbReference type="NCBI Taxonomy" id="1423776"/>
    <lineage>
        <taxon>Bacteria</taxon>
        <taxon>Bacillati</taxon>
        <taxon>Bacillota</taxon>
        <taxon>Bacilli</taxon>
        <taxon>Lactobacillales</taxon>
        <taxon>Lactobacillaceae</taxon>
        <taxon>Secundilactobacillus</taxon>
    </lineage>
</organism>
<name>A0A0R1LSA1_9LACO</name>
<protein>
    <submittedName>
        <fullName evidence="1">Uncharacterized protein</fullName>
    </submittedName>
</protein>
<accession>A0A0R1LSA1</accession>
<gene>
    <name evidence="1" type="ORF">FD04_GL000452</name>
</gene>
<evidence type="ECO:0000313" key="1">
    <source>
        <dbReference type="EMBL" id="KRK98716.1"/>
    </source>
</evidence>
<dbReference type="PATRIC" id="fig|1423776.4.peg.457"/>
<sequence length="176" mass="19992">MNLDDTKLYTSVTSMITATQNQLEQTRKSFWDAGTASSDDVMIAKEQAEAAVANLHTLRALYDEEVFCDRGEVAFHNLINDDEFQFKSIRLIEEGTRRLYLISFTYIGSFTYLYDHNPIFRFPIFEQSGKPVNVYGLLNSTHGYLAVNVSFPDNIRLIRTADMALDLAKLAESKAV</sequence>
<proteinExistence type="predicted"/>
<keyword evidence="2" id="KW-1185">Reference proteome</keyword>